<reference evidence="7 8" key="1">
    <citation type="journal article" date="2018" name="MBio">
        <title>Comparative Genomics Reveals the Core Gene Toolbox for the Fungus-Insect Symbiosis.</title>
        <authorList>
            <person name="Wang Y."/>
            <person name="Stata M."/>
            <person name="Wang W."/>
            <person name="Stajich J.E."/>
            <person name="White M.M."/>
            <person name="Moncalvo J.M."/>
        </authorList>
    </citation>
    <scope>NUCLEOTIDE SEQUENCE [LARGE SCALE GENOMIC DNA]</scope>
    <source>
        <strain evidence="7 8">AUS-77-4</strain>
    </source>
</reference>
<feature type="transmembrane region" description="Helical" evidence="6">
    <location>
        <begin position="368"/>
        <end position="390"/>
    </location>
</feature>
<dbReference type="Gene3D" id="1.20.1740.10">
    <property type="entry name" value="Amino acid/polyamine transporter I"/>
    <property type="match status" value="1"/>
</dbReference>
<feature type="transmembrane region" description="Helical" evidence="6">
    <location>
        <begin position="343"/>
        <end position="362"/>
    </location>
</feature>
<proteinExistence type="predicted"/>
<evidence type="ECO:0000256" key="5">
    <source>
        <dbReference type="ARBA" id="ARBA00023136"/>
    </source>
</evidence>
<evidence type="ECO:0000256" key="6">
    <source>
        <dbReference type="SAM" id="Phobius"/>
    </source>
</evidence>
<dbReference type="GO" id="GO:0015171">
    <property type="term" value="F:amino acid transmembrane transporter activity"/>
    <property type="evidence" value="ECO:0007669"/>
    <property type="project" value="TreeGrafter"/>
</dbReference>
<comment type="caution">
    <text evidence="7">The sequence shown here is derived from an EMBL/GenBank/DDBJ whole genome shotgun (WGS) entry which is preliminary data.</text>
</comment>
<keyword evidence="8" id="KW-1185">Reference proteome</keyword>
<dbReference type="Pfam" id="PF13520">
    <property type="entry name" value="AA_permease_2"/>
    <property type="match status" value="1"/>
</dbReference>
<keyword evidence="2" id="KW-0813">Transport</keyword>
<feature type="transmembrane region" description="Helical" evidence="6">
    <location>
        <begin position="98"/>
        <end position="118"/>
    </location>
</feature>
<dbReference type="Proteomes" id="UP000245699">
    <property type="component" value="Unassembled WGS sequence"/>
</dbReference>
<name>A0A2T9Z2G1_9FUNG</name>
<feature type="transmembrane region" description="Helical" evidence="6">
    <location>
        <begin position="34"/>
        <end position="54"/>
    </location>
</feature>
<feature type="transmembrane region" description="Helical" evidence="6">
    <location>
        <begin position="165"/>
        <end position="186"/>
    </location>
</feature>
<keyword evidence="5 6" id="KW-0472">Membrane</keyword>
<feature type="transmembrane region" description="Helical" evidence="6">
    <location>
        <begin position="66"/>
        <end position="86"/>
    </location>
</feature>
<dbReference type="OrthoDB" id="5982228at2759"/>
<dbReference type="STRING" id="61424.A0A2T9Z2G1"/>
<feature type="transmembrane region" description="Helical" evidence="6">
    <location>
        <begin position="291"/>
        <end position="314"/>
    </location>
</feature>
<keyword evidence="4 6" id="KW-1133">Transmembrane helix</keyword>
<feature type="transmembrane region" description="Helical" evidence="6">
    <location>
        <begin position="139"/>
        <end position="159"/>
    </location>
</feature>
<evidence type="ECO:0000256" key="1">
    <source>
        <dbReference type="ARBA" id="ARBA00004141"/>
    </source>
</evidence>
<feature type="transmembrane region" description="Helical" evidence="6">
    <location>
        <begin position="402"/>
        <end position="421"/>
    </location>
</feature>
<dbReference type="PANTHER" id="PTHR43243">
    <property type="entry name" value="INNER MEMBRANE TRANSPORTER YGJI-RELATED"/>
    <property type="match status" value="1"/>
</dbReference>
<dbReference type="PANTHER" id="PTHR43243:SF4">
    <property type="entry name" value="CATIONIC AMINO ACID TRANSPORTER 4"/>
    <property type="match status" value="1"/>
</dbReference>
<feature type="transmembrane region" description="Helical" evidence="6">
    <location>
        <begin position="246"/>
        <end position="271"/>
    </location>
</feature>
<evidence type="ECO:0000256" key="3">
    <source>
        <dbReference type="ARBA" id="ARBA00022692"/>
    </source>
</evidence>
<dbReference type="PIRSF" id="PIRSF006060">
    <property type="entry name" value="AA_transporter"/>
    <property type="match status" value="1"/>
</dbReference>
<evidence type="ECO:0000313" key="7">
    <source>
        <dbReference type="EMBL" id="PVU98724.1"/>
    </source>
</evidence>
<keyword evidence="3 6" id="KW-0812">Transmembrane</keyword>
<dbReference type="InterPro" id="IPR002293">
    <property type="entry name" value="AA/rel_permease1"/>
</dbReference>
<evidence type="ECO:0000313" key="8">
    <source>
        <dbReference type="Proteomes" id="UP000245699"/>
    </source>
</evidence>
<protein>
    <recommendedName>
        <fullName evidence="9">Cationic amino acid transporter C-terminal domain-containing protein</fullName>
    </recommendedName>
</protein>
<dbReference type="EMBL" id="MBFT01000069">
    <property type="protein sequence ID" value="PVU98724.1"/>
    <property type="molecule type" value="Genomic_DNA"/>
</dbReference>
<evidence type="ECO:0008006" key="9">
    <source>
        <dbReference type="Google" id="ProtNLM"/>
    </source>
</evidence>
<comment type="subcellular location">
    <subcellularLocation>
        <location evidence="1">Membrane</location>
        <topology evidence="1">Multi-pass membrane protein</topology>
    </subcellularLocation>
</comment>
<dbReference type="GO" id="GO:0005886">
    <property type="term" value="C:plasma membrane"/>
    <property type="evidence" value="ECO:0007669"/>
    <property type="project" value="TreeGrafter"/>
</dbReference>
<accession>A0A2T9Z2G1</accession>
<evidence type="ECO:0000256" key="4">
    <source>
        <dbReference type="ARBA" id="ARBA00022989"/>
    </source>
</evidence>
<sequence>MSTQQQSFFRSLLRRKPIQTSMHQGEVSEMKRPAIVISFVIAGIVSAISAFSYAEMSSMIPIAGSAYTYALSTMGELAGWIVGWDLMLEYLVGGSTVAVGWSGYLVHAFDVFWGVTLNKATTQTPIKYEKDKFSIVKGVYVNIPAMLILVIITSILVFGIRESSIFNNIIVATKLIVILLFIFGGIKYINKANYTPFIPPTKGGDFGGIGILRGAQKVFFAYIGFDSVSTTAQEAKNPKRDLPIGIIASLIVCTALYIATCLVLCGVRKYTELNSDAPIPDSLKVHPGTRWLQILIYIGALAGLTSVLLIGLLAQPRLFMSMANDGMMPQAFARLHPKFKTPAFPTILGGGICIVLSGFLPVDLLGDMTSVGTLLAFGFVNVAVIIARYTMPDQPRSFKVPFGPFVLPVFGTIICFALIVISGVSTIIRLLVWMAIGLIVYFTYSRKRSRIQEYIDASEEYEGHEEEKTNGSSA</sequence>
<evidence type="ECO:0000256" key="2">
    <source>
        <dbReference type="ARBA" id="ARBA00022448"/>
    </source>
</evidence>
<organism evidence="7 8">
    <name type="scientific">Furculomyces boomerangus</name>
    <dbReference type="NCBI Taxonomy" id="61424"/>
    <lineage>
        <taxon>Eukaryota</taxon>
        <taxon>Fungi</taxon>
        <taxon>Fungi incertae sedis</taxon>
        <taxon>Zoopagomycota</taxon>
        <taxon>Kickxellomycotina</taxon>
        <taxon>Harpellomycetes</taxon>
        <taxon>Harpellales</taxon>
        <taxon>Harpellaceae</taxon>
        <taxon>Furculomyces</taxon>
    </lineage>
</organism>
<gene>
    <name evidence="7" type="ORF">BB559_001344</name>
</gene>
<feature type="transmembrane region" description="Helical" evidence="6">
    <location>
        <begin position="427"/>
        <end position="444"/>
    </location>
</feature>
<dbReference type="AlphaFoldDB" id="A0A2T9Z2G1"/>